<dbReference type="EMBL" id="UINC01081875">
    <property type="protein sequence ID" value="SVC26136.1"/>
    <property type="molecule type" value="Genomic_DNA"/>
</dbReference>
<dbReference type="GO" id="GO:0016881">
    <property type="term" value="F:acid-amino acid ligase activity"/>
    <property type="evidence" value="ECO:0007669"/>
    <property type="project" value="InterPro"/>
</dbReference>
<name>A0A382KPE1_9ZZZZ</name>
<proteinExistence type="predicted"/>
<sequence>AGIWAVFEPRTATTIRKVFQNAYEDAFDAADHVILAPVFNPHKAPGDNRFSLEKLVEGLTERGQDTISLADVDTIVSYLQDRIRPGDHVVFMSNGGFGGIHDKMLVALKPG</sequence>
<organism evidence="1">
    <name type="scientific">marine metagenome</name>
    <dbReference type="NCBI Taxonomy" id="408172"/>
    <lineage>
        <taxon>unclassified sequences</taxon>
        <taxon>metagenomes</taxon>
        <taxon>ecological metagenomes</taxon>
    </lineage>
</organism>
<dbReference type="AlphaFoldDB" id="A0A382KPE1"/>
<protein>
    <recommendedName>
        <fullName evidence="2">Mur ligase C-terminal domain-containing protein</fullName>
    </recommendedName>
</protein>
<dbReference type="SUPFAM" id="SSF53244">
    <property type="entry name" value="MurD-like peptide ligases, peptide-binding domain"/>
    <property type="match status" value="1"/>
</dbReference>
<feature type="non-terminal residue" evidence="1">
    <location>
        <position position="1"/>
    </location>
</feature>
<evidence type="ECO:0000313" key="1">
    <source>
        <dbReference type="EMBL" id="SVC26136.1"/>
    </source>
</evidence>
<evidence type="ECO:0008006" key="2">
    <source>
        <dbReference type="Google" id="ProtNLM"/>
    </source>
</evidence>
<gene>
    <name evidence="1" type="ORF">METZ01_LOCUS278990</name>
</gene>
<reference evidence="1" key="1">
    <citation type="submission" date="2018-05" db="EMBL/GenBank/DDBJ databases">
        <authorList>
            <person name="Lanie J.A."/>
            <person name="Ng W.-L."/>
            <person name="Kazmierczak K.M."/>
            <person name="Andrzejewski T.M."/>
            <person name="Davidsen T.M."/>
            <person name="Wayne K.J."/>
            <person name="Tettelin H."/>
            <person name="Glass J.I."/>
            <person name="Rusch D."/>
            <person name="Podicherti R."/>
            <person name="Tsui H.-C.T."/>
            <person name="Winkler M.E."/>
        </authorList>
    </citation>
    <scope>NUCLEOTIDE SEQUENCE</scope>
</reference>
<accession>A0A382KPE1</accession>
<dbReference type="InterPro" id="IPR036615">
    <property type="entry name" value="Mur_ligase_C_dom_sf"/>
</dbReference>
<dbReference type="Gene3D" id="3.90.190.20">
    <property type="entry name" value="Mur ligase, C-terminal domain"/>
    <property type="match status" value="1"/>
</dbReference>